<name>A0A210QC84_MIZYE</name>
<dbReference type="Pfam" id="PF07974">
    <property type="entry name" value="EGF_2"/>
    <property type="match status" value="1"/>
</dbReference>
<feature type="signal peptide" evidence="4">
    <location>
        <begin position="1"/>
        <end position="24"/>
    </location>
</feature>
<dbReference type="PROSITE" id="PS00022">
    <property type="entry name" value="EGF_1"/>
    <property type="match status" value="2"/>
</dbReference>
<keyword evidence="2 3" id="KW-1015">Disulfide bond</keyword>
<keyword evidence="1 4" id="KW-0732">Signal</keyword>
<dbReference type="InterPro" id="IPR050969">
    <property type="entry name" value="Dev_Signal_Modulators"/>
</dbReference>
<dbReference type="OrthoDB" id="10266706at2759"/>
<dbReference type="PANTHER" id="PTHR14949:SF56">
    <property type="entry name" value="EGF-LIKE-DOMAIN, MULTIPLE 7"/>
    <property type="match status" value="1"/>
</dbReference>
<dbReference type="PANTHER" id="PTHR14949">
    <property type="entry name" value="EGF-LIKE-DOMAIN, MULTIPLE 7, 8"/>
    <property type="match status" value="1"/>
</dbReference>
<feature type="chain" id="PRO_5012645679" evidence="4">
    <location>
        <begin position="25"/>
        <end position="350"/>
    </location>
</feature>
<evidence type="ECO:0000313" key="7">
    <source>
        <dbReference type="Proteomes" id="UP000242188"/>
    </source>
</evidence>
<dbReference type="STRING" id="6573.A0A210QC84"/>
<dbReference type="Proteomes" id="UP000242188">
    <property type="component" value="Unassembled WGS sequence"/>
</dbReference>
<accession>A0A210QC84</accession>
<dbReference type="PROSITE" id="PS50026">
    <property type="entry name" value="EGF_3"/>
    <property type="match status" value="1"/>
</dbReference>
<evidence type="ECO:0000256" key="1">
    <source>
        <dbReference type="ARBA" id="ARBA00022729"/>
    </source>
</evidence>
<evidence type="ECO:0000256" key="3">
    <source>
        <dbReference type="PROSITE-ProRule" id="PRU00076"/>
    </source>
</evidence>
<dbReference type="InterPro" id="IPR013111">
    <property type="entry name" value="EGF_extracell"/>
</dbReference>
<protein>
    <submittedName>
        <fullName evidence="6">EGF-like domain-containing protein 2</fullName>
    </submittedName>
</protein>
<evidence type="ECO:0000256" key="4">
    <source>
        <dbReference type="SAM" id="SignalP"/>
    </source>
</evidence>
<keyword evidence="3" id="KW-0245">EGF-like domain</keyword>
<feature type="domain" description="EGF-like" evidence="5">
    <location>
        <begin position="61"/>
        <end position="93"/>
    </location>
</feature>
<dbReference type="InterPro" id="IPR000742">
    <property type="entry name" value="EGF"/>
</dbReference>
<organism evidence="6 7">
    <name type="scientific">Mizuhopecten yessoensis</name>
    <name type="common">Japanese scallop</name>
    <name type="synonym">Patinopecten yessoensis</name>
    <dbReference type="NCBI Taxonomy" id="6573"/>
    <lineage>
        <taxon>Eukaryota</taxon>
        <taxon>Metazoa</taxon>
        <taxon>Spiralia</taxon>
        <taxon>Lophotrochozoa</taxon>
        <taxon>Mollusca</taxon>
        <taxon>Bivalvia</taxon>
        <taxon>Autobranchia</taxon>
        <taxon>Pteriomorphia</taxon>
        <taxon>Pectinida</taxon>
        <taxon>Pectinoidea</taxon>
        <taxon>Pectinidae</taxon>
        <taxon>Mizuhopecten</taxon>
    </lineage>
</organism>
<feature type="disulfide bond" evidence="3">
    <location>
        <begin position="65"/>
        <end position="75"/>
    </location>
</feature>
<dbReference type="EMBL" id="NEDP02004195">
    <property type="protein sequence ID" value="OWF46349.1"/>
    <property type="molecule type" value="Genomic_DNA"/>
</dbReference>
<dbReference type="SMART" id="SM00181">
    <property type="entry name" value="EGF"/>
    <property type="match status" value="2"/>
</dbReference>
<sequence length="350" mass="40110">MSIQNHVVLLQALTFLAFVMYAYSYCQRPGFICMNKGNCTADRTCKCDRGWGGYDCRAPQKYVNCRKRCSNHGICVMNGLCYCQFGYYGDNCEKKNETISCNMFSMDVTMATPGKRDISLRGADECGLSKVPSRPGEYVYKRSFPMVPNPGTPCDVYQREHLGPGMFSYTMSMSVKRRKQIFSPLDWVTEFICTYERSANGSTKPKEDYKLFDVDILDYLNHPIQSGAKTTMSKEFFLVFFSNKTDYEVLVKELHMYNVWTGEKLNTLIKAGCRTYVGKLKLFDEPIVGEHVRYDGTAVQGTFVNFHPINEPFEIFFDYKVQICKGQCSKPFCHATKIQEARPGLRLILE</sequence>
<dbReference type="PROSITE" id="PS01186">
    <property type="entry name" value="EGF_2"/>
    <property type="match status" value="2"/>
</dbReference>
<keyword evidence="7" id="KW-1185">Reference proteome</keyword>
<gene>
    <name evidence="6" type="ORF">KP79_PYT04822</name>
</gene>
<dbReference type="Gene3D" id="2.10.25.10">
    <property type="entry name" value="Laminin"/>
    <property type="match status" value="1"/>
</dbReference>
<feature type="disulfide bond" evidence="3">
    <location>
        <begin position="83"/>
        <end position="92"/>
    </location>
</feature>
<comment type="caution">
    <text evidence="3">Lacks conserved residue(s) required for the propagation of feature annotation.</text>
</comment>
<dbReference type="AlphaFoldDB" id="A0A210QC84"/>
<evidence type="ECO:0000313" key="6">
    <source>
        <dbReference type="EMBL" id="OWF46349.1"/>
    </source>
</evidence>
<comment type="caution">
    <text evidence="6">The sequence shown here is derived from an EMBL/GenBank/DDBJ whole genome shotgun (WGS) entry which is preliminary data.</text>
</comment>
<evidence type="ECO:0000259" key="5">
    <source>
        <dbReference type="PROSITE" id="PS50026"/>
    </source>
</evidence>
<evidence type="ECO:0000256" key="2">
    <source>
        <dbReference type="ARBA" id="ARBA00023157"/>
    </source>
</evidence>
<proteinExistence type="predicted"/>
<reference evidence="6 7" key="1">
    <citation type="journal article" date="2017" name="Nat. Ecol. Evol.">
        <title>Scallop genome provides insights into evolution of bilaterian karyotype and development.</title>
        <authorList>
            <person name="Wang S."/>
            <person name="Zhang J."/>
            <person name="Jiao W."/>
            <person name="Li J."/>
            <person name="Xun X."/>
            <person name="Sun Y."/>
            <person name="Guo X."/>
            <person name="Huan P."/>
            <person name="Dong B."/>
            <person name="Zhang L."/>
            <person name="Hu X."/>
            <person name="Sun X."/>
            <person name="Wang J."/>
            <person name="Zhao C."/>
            <person name="Wang Y."/>
            <person name="Wang D."/>
            <person name="Huang X."/>
            <person name="Wang R."/>
            <person name="Lv J."/>
            <person name="Li Y."/>
            <person name="Zhang Z."/>
            <person name="Liu B."/>
            <person name="Lu W."/>
            <person name="Hui Y."/>
            <person name="Liang J."/>
            <person name="Zhou Z."/>
            <person name="Hou R."/>
            <person name="Li X."/>
            <person name="Liu Y."/>
            <person name="Li H."/>
            <person name="Ning X."/>
            <person name="Lin Y."/>
            <person name="Zhao L."/>
            <person name="Xing Q."/>
            <person name="Dou J."/>
            <person name="Li Y."/>
            <person name="Mao J."/>
            <person name="Guo H."/>
            <person name="Dou H."/>
            <person name="Li T."/>
            <person name="Mu C."/>
            <person name="Jiang W."/>
            <person name="Fu Q."/>
            <person name="Fu X."/>
            <person name="Miao Y."/>
            <person name="Liu J."/>
            <person name="Yu Q."/>
            <person name="Li R."/>
            <person name="Liao H."/>
            <person name="Li X."/>
            <person name="Kong Y."/>
            <person name="Jiang Z."/>
            <person name="Chourrout D."/>
            <person name="Li R."/>
            <person name="Bao Z."/>
        </authorList>
    </citation>
    <scope>NUCLEOTIDE SEQUENCE [LARGE SCALE GENOMIC DNA]</scope>
    <source>
        <strain evidence="6 7">PY_sf001</strain>
    </source>
</reference>